<sequence>MTMYEPDELIAAALGADPQWQPDRLTRARSRLAEIEDGLGDPWSPDNPVGLAAVLAADDSGESSVIGIRRFQNLGMPAEMVPAELGGKMAGVDLLGLVMRPFFRRDPALAFSHGFTPFLGAQMVWLNGDARQRSRMANVVLRGGMVGVACQRFEHESEFHAQEFTAAWAEDGMLRLNGSKGAINNAHTAELIVGFVSTGDGATDYSILMFDPASVPPSRVRALPRHRTTGVRGVQAAGLEFLDCPLPGESLVGTWGDGVALSLRAYPAVHAAFPSMAIGLADTALRSAVRAAQERDFGSQGVVGDASARSAIAGTFADLLIADCLSLTAARSTHLLPEQCDVLAAVTKYIVPKIVGEALYDLSAVMGDAFHAESGHDAVFRKQLRDLSTITFGHVSSAICQSVIAPYLPALAFVDPDAATTPADLFRLEVPLPPLDGEKLSGFGGDDRLLDYLGHAAGRLPLALTGLPHADLLTGLVAGLCEEAAEIRREAAALTGDGGEDGLLFDTRTFPLSERYALLLAASACVGVWLNAGVGPDEFLDEPTWLVLALHRLLRRIGRSVPPLPREIEALTCEEVLARVRVPQSLDLLRTGLAG</sequence>
<dbReference type="Proteomes" id="UP000324106">
    <property type="component" value="Chromosome"/>
</dbReference>
<protein>
    <submittedName>
        <fullName evidence="1">Acyl-CoA dehydrogenase</fullName>
    </submittedName>
</protein>
<dbReference type="GO" id="GO:0003995">
    <property type="term" value="F:acyl-CoA dehydrogenase activity"/>
    <property type="evidence" value="ECO:0007669"/>
    <property type="project" value="TreeGrafter"/>
</dbReference>
<dbReference type="InterPro" id="IPR036250">
    <property type="entry name" value="AcylCo_DH-like_C"/>
</dbReference>
<dbReference type="PANTHER" id="PTHR43884">
    <property type="entry name" value="ACYL-COA DEHYDROGENASE"/>
    <property type="match status" value="1"/>
</dbReference>
<dbReference type="InterPro" id="IPR046373">
    <property type="entry name" value="Acyl-CoA_Oxase/DH_mid-dom_sf"/>
</dbReference>
<evidence type="ECO:0000313" key="2">
    <source>
        <dbReference type="Proteomes" id="UP000324106"/>
    </source>
</evidence>
<dbReference type="Gene3D" id="1.10.540.10">
    <property type="entry name" value="Acyl-CoA dehydrogenase/oxidase, N-terminal domain"/>
    <property type="match status" value="1"/>
</dbReference>
<dbReference type="Gene3D" id="2.40.110.10">
    <property type="entry name" value="Butyryl-CoA Dehydrogenase, subunit A, domain 2"/>
    <property type="match status" value="1"/>
</dbReference>
<name>A0A5P2AW76_STRVZ</name>
<evidence type="ECO:0000313" key="1">
    <source>
        <dbReference type="EMBL" id="QES22524.1"/>
    </source>
</evidence>
<dbReference type="AlphaFoldDB" id="A0A5P2AW76"/>
<dbReference type="SUPFAM" id="SSF47203">
    <property type="entry name" value="Acyl-CoA dehydrogenase C-terminal domain-like"/>
    <property type="match status" value="1"/>
</dbReference>
<dbReference type="Gene3D" id="1.20.140.10">
    <property type="entry name" value="Butyryl-CoA Dehydrogenase, subunit A, domain 3"/>
    <property type="match status" value="1"/>
</dbReference>
<dbReference type="PANTHER" id="PTHR43884:SF12">
    <property type="entry name" value="ISOVALERYL-COA DEHYDROGENASE, MITOCHONDRIAL-RELATED"/>
    <property type="match status" value="1"/>
</dbReference>
<proteinExistence type="predicted"/>
<organism evidence="1 2">
    <name type="scientific">Streptomyces venezuelae</name>
    <dbReference type="NCBI Taxonomy" id="54571"/>
    <lineage>
        <taxon>Bacteria</taxon>
        <taxon>Bacillati</taxon>
        <taxon>Actinomycetota</taxon>
        <taxon>Actinomycetes</taxon>
        <taxon>Kitasatosporales</taxon>
        <taxon>Streptomycetaceae</taxon>
        <taxon>Streptomyces</taxon>
    </lineage>
</organism>
<reference evidence="1 2" key="1">
    <citation type="submission" date="2018-05" db="EMBL/GenBank/DDBJ databases">
        <title>Streptomyces venezuelae.</title>
        <authorList>
            <person name="Kim W."/>
            <person name="Lee N."/>
            <person name="Cho B.-K."/>
        </authorList>
    </citation>
    <scope>NUCLEOTIDE SEQUENCE [LARGE SCALE GENOMIC DNA]</scope>
    <source>
        <strain evidence="1 2">ATCC 15068</strain>
    </source>
</reference>
<gene>
    <name evidence="1" type="ORF">DEJ46_28315</name>
</gene>
<dbReference type="InterPro" id="IPR009100">
    <property type="entry name" value="AcylCoA_DH/oxidase_NM_dom_sf"/>
</dbReference>
<accession>A0A5P2AW76</accession>
<dbReference type="GO" id="GO:0050660">
    <property type="term" value="F:flavin adenine dinucleotide binding"/>
    <property type="evidence" value="ECO:0007669"/>
    <property type="project" value="InterPro"/>
</dbReference>
<dbReference type="SUPFAM" id="SSF56645">
    <property type="entry name" value="Acyl-CoA dehydrogenase NM domain-like"/>
    <property type="match status" value="1"/>
</dbReference>
<dbReference type="InterPro" id="IPR037069">
    <property type="entry name" value="AcylCoA_DH/ox_N_sf"/>
</dbReference>
<dbReference type="EMBL" id="CP029194">
    <property type="protein sequence ID" value="QES22524.1"/>
    <property type="molecule type" value="Genomic_DNA"/>
</dbReference>